<name>A0A1I5RRN8_9BACT</name>
<gene>
    <name evidence="1" type="ORF">SAMN05444277_101379</name>
</gene>
<proteinExistence type="predicted"/>
<dbReference type="EMBL" id="FOXQ01000001">
    <property type="protein sequence ID" value="SFP61067.1"/>
    <property type="molecule type" value="Genomic_DNA"/>
</dbReference>
<organism evidence="1 2">
    <name type="scientific">Parafilimonas terrae</name>
    <dbReference type="NCBI Taxonomy" id="1465490"/>
    <lineage>
        <taxon>Bacteria</taxon>
        <taxon>Pseudomonadati</taxon>
        <taxon>Bacteroidota</taxon>
        <taxon>Chitinophagia</taxon>
        <taxon>Chitinophagales</taxon>
        <taxon>Chitinophagaceae</taxon>
        <taxon>Parafilimonas</taxon>
    </lineage>
</organism>
<sequence>MNNNFLIKTLVKYFGETKTIKMLNLVHRRSINKRARKYKALLKGI</sequence>
<dbReference type="AlphaFoldDB" id="A0A1I5RRN8"/>
<accession>A0A1I5RRN8</accession>
<keyword evidence="2" id="KW-1185">Reference proteome</keyword>
<evidence type="ECO:0000313" key="1">
    <source>
        <dbReference type="EMBL" id="SFP61067.1"/>
    </source>
</evidence>
<protein>
    <submittedName>
        <fullName evidence="1">Uncharacterized protein</fullName>
    </submittedName>
</protein>
<dbReference type="Proteomes" id="UP000199031">
    <property type="component" value="Unassembled WGS sequence"/>
</dbReference>
<evidence type="ECO:0000313" key="2">
    <source>
        <dbReference type="Proteomes" id="UP000199031"/>
    </source>
</evidence>
<reference evidence="1 2" key="1">
    <citation type="submission" date="2016-10" db="EMBL/GenBank/DDBJ databases">
        <authorList>
            <person name="de Groot N.N."/>
        </authorList>
    </citation>
    <scope>NUCLEOTIDE SEQUENCE [LARGE SCALE GENOMIC DNA]</scope>
    <source>
        <strain evidence="1 2">DSM 28286</strain>
    </source>
</reference>